<dbReference type="Pfam" id="PF02754">
    <property type="entry name" value="CCG"/>
    <property type="match status" value="2"/>
</dbReference>
<dbReference type="RefSeq" id="WP_010527180.1">
    <property type="nucleotide sequence ID" value="NZ_AFSL01000035.1"/>
</dbReference>
<gene>
    <name evidence="2" type="ORF">SAMN05444380_11048</name>
</gene>
<dbReference type="STRING" id="385682.SAMN05444380_11048"/>
<dbReference type="InParanoid" id="A0A1I1ZY11"/>
<protein>
    <submittedName>
        <fullName evidence="2">L-lactate dehydrogenase complex protein LldE</fullName>
    </submittedName>
</protein>
<dbReference type="Proteomes" id="UP000181976">
    <property type="component" value="Unassembled WGS sequence"/>
</dbReference>
<keyword evidence="3" id="KW-1185">Reference proteome</keyword>
<evidence type="ECO:0000259" key="1">
    <source>
        <dbReference type="Pfam" id="PF02754"/>
    </source>
</evidence>
<feature type="domain" description="Cysteine-rich" evidence="1">
    <location>
        <begin position="132"/>
        <end position="216"/>
    </location>
</feature>
<reference evidence="2 3" key="1">
    <citation type="submission" date="2016-10" db="EMBL/GenBank/DDBJ databases">
        <authorList>
            <person name="de Groot N.N."/>
        </authorList>
    </citation>
    <scope>NUCLEOTIDE SEQUENCE [LARGE SCALE GENOMIC DNA]</scope>
    <source>
        <strain evidence="2 3">DSM 19012</strain>
    </source>
</reference>
<dbReference type="GO" id="GO:0016491">
    <property type="term" value="F:oxidoreductase activity"/>
    <property type="evidence" value="ECO:0007669"/>
    <property type="project" value="UniProtKB-ARBA"/>
</dbReference>
<sequence length="239" mass="27270">MTVDLFIPCFIDQLYPDTAWNVVKILEKAGVEVNYNSRQTCCGQPTFNSGYWKESRKIAQKFIRDFSNDRPIVVPSASCAGYIRNHYPKLFKDDASMQDEVNRVCKNVVELTDFLVNHLKKENFEASFHHKVTYHDACSALREYGIKDEPRRLLSHVEGLEFKELPENTTCCGFGGTFMVKFVPVSTAMVEQKVENALSTGAEYIVSTEASCLLNIQSYIRKHDLPIKTIHIADILARF</sequence>
<dbReference type="AlphaFoldDB" id="A0A1I1ZY11"/>
<organism evidence="2 3">
    <name type="scientific">Thermophagus xiamenensis</name>
    <dbReference type="NCBI Taxonomy" id="385682"/>
    <lineage>
        <taxon>Bacteria</taxon>
        <taxon>Pseudomonadati</taxon>
        <taxon>Bacteroidota</taxon>
        <taxon>Bacteroidia</taxon>
        <taxon>Marinilabiliales</taxon>
        <taxon>Marinilabiliaceae</taxon>
        <taxon>Thermophagus</taxon>
    </lineage>
</organism>
<dbReference type="PANTHER" id="PTHR30296:SF0">
    <property type="entry name" value="LACTATE UTILIZATION PROTEIN A"/>
    <property type="match status" value="1"/>
</dbReference>
<dbReference type="eggNOG" id="COG0247">
    <property type="taxonomic scope" value="Bacteria"/>
</dbReference>
<name>A0A1I1ZY11_9BACT</name>
<feature type="domain" description="Cysteine-rich" evidence="1">
    <location>
        <begin position="3"/>
        <end position="83"/>
    </location>
</feature>
<evidence type="ECO:0000313" key="2">
    <source>
        <dbReference type="EMBL" id="SFE36387.1"/>
    </source>
</evidence>
<proteinExistence type="predicted"/>
<dbReference type="EMBL" id="FONA01000010">
    <property type="protein sequence ID" value="SFE36387.1"/>
    <property type="molecule type" value="Genomic_DNA"/>
</dbReference>
<dbReference type="PANTHER" id="PTHR30296">
    <property type="entry name" value="UNCHARACTERIZED PROTEIN YKGE"/>
    <property type="match status" value="1"/>
</dbReference>
<dbReference type="OrthoDB" id="9770306at2"/>
<dbReference type="GO" id="GO:0005829">
    <property type="term" value="C:cytosol"/>
    <property type="evidence" value="ECO:0007669"/>
    <property type="project" value="TreeGrafter"/>
</dbReference>
<dbReference type="InterPro" id="IPR004017">
    <property type="entry name" value="Cys_rich_dom"/>
</dbReference>
<evidence type="ECO:0000313" key="3">
    <source>
        <dbReference type="Proteomes" id="UP000181976"/>
    </source>
</evidence>
<dbReference type="FunCoup" id="A0A1I1ZY11">
    <property type="interactions" value="79"/>
</dbReference>
<accession>A0A1I1ZY11</accession>